<organism evidence="1 2">
    <name type="scientific">Ruminiclostridium cellobioparum subsp. termitidis CT1112</name>
    <dbReference type="NCBI Taxonomy" id="1195236"/>
    <lineage>
        <taxon>Bacteria</taxon>
        <taxon>Bacillati</taxon>
        <taxon>Bacillota</taxon>
        <taxon>Clostridia</taxon>
        <taxon>Eubacteriales</taxon>
        <taxon>Oscillospiraceae</taxon>
        <taxon>Ruminiclostridium</taxon>
    </lineage>
</organism>
<dbReference type="PATRIC" id="fig|1195236.3.peg.5212"/>
<dbReference type="EMBL" id="AORV01000068">
    <property type="protein sequence ID" value="EMS69306.1"/>
    <property type="molecule type" value="Genomic_DNA"/>
</dbReference>
<evidence type="ECO:0000313" key="2">
    <source>
        <dbReference type="Proteomes" id="UP000014155"/>
    </source>
</evidence>
<dbReference type="STRING" id="1195236.CTER_5019"/>
<dbReference type="RefSeq" id="WP_004630619.1">
    <property type="nucleotide sequence ID" value="NZ_AORV01000068.1"/>
</dbReference>
<dbReference type="eggNOG" id="ENOG503326M">
    <property type="taxonomic scope" value="Bacteria"/>
</dbReference>
<reference evidence="1 2" key="1">
    <citation type="journal article" date="2013" name="Genome Announc.">
        <title>Draft Genome Sequence of the Cellulolytic, Mesophilic, Anaerobic Bacterium Clostridium termitidis Strain CT1112 (DSM 5398).</title>
        <authorList>
            <person name="Lal S."/>
            <person name="Ramachandran U."/>
            <person name="Zhang X."/>
            <person name="Munir R."/>
            <person name="Sparling R."/>
            <person name="Levin D.B."/>
        </authorList>
    </citation>
    <scope>NUCLEOTIDE SEQUENCE [LARGE SCALE GENOMIC DNA]</scope>
    <source>
        <strain evidence="1 2">CT1112</strain>
    </source>
</reference>
<name>S0FHF5_RUMCE</name>
<dbReference type="Proteomes" id="UP000014155">
    <property type="component" value="Unassembled WGS sequence"/>
</dbReference>
<sequence length="250" mass="28559">MKKFFYMIILYFLIFLIPGCMFNSESKQVAAARSSETDPQNNQIPVLYEDYKEATAEQIKLIDRELISKTVTEKDVNDINISIVEMADDKEYYHSVAETDNKMYDLGQVSLKNLSDLNTDLVTINISKFCNLELIRIDGILGADYPQSSYYMISKNTPALFLKLGGHIEETDIDGDNSNEIIVSIGTPTITQILKCEGAQIKIADVNNILNNALSVIYEKNYFVAYYKDQPNKPQYFKYNKNGFKLELEK</sequence>
<gene>
    <name evidence="1" type="ORF">CTER_5019</name>
</gene>
<dbReference type="AlphaFoldDB" id="S0FHF5"/>
<keyword evidence="2" id="KW-1185">Reference proteome</keyword>
<proteinExistence type="predicted"/>
<accession>S0FHF5</accession>
<comment type="caution">
    <text evidence="1">The sequence shown here is derived from an EMBL/GenBank/DDBJ whole genome shotgun (WGS) entry which is preliminary data.</text>
</comment>
<protein>
    <submittedName>
        <fullName evidence="1">Uncharacterized protein</fullName>
    </submittedName>
</protein>
<evidence type="ECO:0000313" key="1">
    <source>
        <dbReference type="EMBL" id="EMS69306.1"/>
    </source>
</evidence>